<evidence type="ECO:0000259" key="1">
    <source>
        <dbReference type="Pfam" id="PF01494"/>
    </source>
</evidence>
<dbReference type="SUPFAM" id="SSF51905">
    <property type="entry name" value="FAD/NAD(P)-binding domain"/>
    <property type="match status" value="1"/>
</dbReference>
<organism evidence="2 3">
    <name type="scientific">Sphingomonas oleivorans</name>
    <dbReference type="NCBI Taxonomy" id="1735121"/>
    <lineage>
        <taxon>Bacteria</taxon>
        <taxon>Pseudomonadati</taxon>
        <taxon>Pseudomonadota</taxon>
        <taxon>Alphaproteobacteria</taxon>
        <taxon>Sphingomonadales</taxon>
        <taxon>Sphingomonadaceae</taxon>
        <taxon>Sphingomonas</taxon>
    </lineage>
</organism>
<dbReference type="InterPro" id="IPR002938">
    <property type="entry name" value="FAD-bd"/>
</dbReference>
<proteinExistence type="predicted"/>
<dbReference type="PANTHER" id="PTHR42685:SF22">
    <property type="entry name" value="CONDITIONED MEDIUM FACTOR RECEPTOR 1"/>
    <property type="match status" value="1"/>
</dbReference>
<evidence type="ECO:0000313" key="2">
    <source>
        <dbReference type="EMBL" id="PTQ13436.1"/>
    </source>
</evidence>
<sequence>MRRTDALIAGGGPAGSAVAIRLARAGAAPLLIERSREPQPIVCGGFLGWDALAALRALGVEPERLGARPITHLRILAGGRQIEARLPHLAAGLSRYRLDSHLIDLAARHGARIERGLAIRRAAGRMLHLADGATIEADALFLATGKHDLRGLARPRRAAGADPAVGLRWSLAATPALARALAGRIELHLFDRGYAGLLLQEDDRVNLCLSVAASRLAEAGGPGGLIAHLAQEAPLLAERQEQAGAADRWLAVAGIPYGWRAGEGESGLFRIGDQAAVIASLAGDGIAIALASGAHAATAWLRDGAAGAMPFQRSFARRAARPIAIAGVLKGLAERPAVAPPILSLIGAMPGLTALLARLTRIGY</sequence>
<dbReference type="GO" id="GO:0004497">
    <property type="term" value="F:monooxygenase activity"/>
    <property type="evidence" value="ECO:0007669"/>
    <property type="project" value="UniProtKB-KW"/>
</dbReference>
<dbReference type="EMBL" id="NWBU01000004">
    <property type="protein sequence ID" value="PTQ13436.1"/>
    <property type="molecule type" value="Genomic_DNA"/>
</dbReference>
<dbReference type="Proteomes" id="UP000244162">
    <property type="component" value="Unassembled WGS sequence"/>
</dbReference>
<keyword evidence="2" id="KW-0560">Oxidoreductase</keyword>
<dbReference type="Pfam" id="PF01494">
    <property type="entry name" value="FAD_binding_3"/>
    <property type="match status" value="1"/>
</dbReference>
<keyword evidence="2" id="KW-0503">Monooxygenase</keyword>
<dbReference type="Gene3D" id="3.50.50.60">
    <property type="entry name" value="FAD/NAD(P)-binding domain"/>
    <property type="match status" value="1"/>
</dbReference>
<accession>A0A2T5G2S0</accession>
<dbReference type="GO" id="GO:0071949">
    <property type="term" value="F:FAD binding"/>
    <property type="evidence" value="ECO:0007669"/>
    <property type="project" value="InterPro"/>
</dbReference>
<dbReference type="InterPro" id="IPR050407">
    <property type="entry name" value="Geranylgeranyl_reductase"/>
</dbReference>
<gene>
    <name evidence="2" type="ORF">CLG96_04920</name>
</gene>
<keyword evidence="3" id="KW-1185">Reference proteome</keyword>
<comment type="caution">
    <text evidence="2">The sequence shown here is derived from an EMBL/GenBank/DDBJ whole genome shotgun (WGS) entry which is preliminary data.</text>
</comment>
<dbReference type="InterPro" id="IPR036188">
    <property type="entry name" value="FAD/NAD-bd_sf"/>
</dbReference>
<protein>
    <submittedName>
        <fullName evidence="2">Monooxygenase</fullName>
    </submittedName>
</protein>
<evidence type="ECO:0000313" key="3">
    <source>
        <dbReference type="Proteomes" id="UP000244162"/>
    </source>
</evidence>
<dbReference type="RefSeq" id="WP_107966668.1">
    <property type="nucleotide sequence ID" value="NZ_NWBU01000004.1"/>
</dbReference>
<dbReference type="AlphaFoldDB" id="A0A2T5G2S0"/>
<reference evidence="2 3" key="1">
    <citation type="submission" date="2017-09" db="EMBL/GenBank/DDBJ databases">
        <title>Sphingomonas panjinensis sp.nov., isolated from oil-contaminated soil.</title>
        <authorList>
            <person name="Wang L."/>
            <person name="Chen L."/>
        </authorList>
    </citation>
    <scope>NUCLEOTIDE SEQUENCE [LARGE SCALE GENOMIC DNA]</scope>
    <source>
        <strain evidence="2 3">FW-11</strain>
    </source>
</reference>
<dbReference type="PANTHER" id="PTHR42685">
    <property type="entry name" value="GERANYLGERANYL DIPHOSPHATE REDUCTASE"/>
    <property type="match status" value="1"/>
</dbReference>
<name>A0A2T5G2S0_9SPHN</name>
<dbReference type="OrthoDB" id="5652862at2"/>
<feature type="domain" description="FAD-binding" evidence="1">
    <location>
        <begin position="3"/>
        <end position="147"/>
    </location>
</feature>